<reference evidence="3" key="1">
    <citation type="journal article" date="2019" name="Int. J. Syst. Evol. Microbiol.">
        <title>The Global Catalogue of Microorganisms (GCM) 10K type strain sequencing project: providing services to taxonomists for standard genome sequencing and annotation.</title>
        <authorList>
            <consortium name="The Broad Institute Genomics Platform"/>
            <consortium name="The Broad Institute Genome Sequencing Center for Infectious Disease"/>
            <person name="Wu L."/>
            <person name="Ma J."/>
        </authorList>
    </citation>
    <scope>NUCLEOTIDE SEQUENCE [LARGE SCALE GENOMIC DNA]</scope>
    <source>
        <strain evidence="3">JCM 3106</strain>
    </source>
</reference>
<proteinExistence type="predicted"/>
<evidence type="ECO:0000256" key="1">
    <source>
        <dbReference type="SAM" id="Phobius"/>
    </source>
</evidence>
<dbReference type="NCBIfam" id="NF038403">
    <property type="entry name" value="perm_prefix_1"/>
    <property type="match status" value="1"/>
</dbReference>
<keyword evidence="3" id="KW-1185">Reference proteome</keyword>
<keyword evidence="1" id="KW-0472">Membrane</keyword>
<gene>
    <name evidence="2" type="ORF">GCM10017559_83500</name>
</gene>
<feature type="transmembrane region" description="Helical" evidence="1">
    <location>
        <begin position="125"/>
        <end position="145"/>
    </location>
</feature>
<evidence type="ECO:0000313" key="2">
    <source>
        <dbReference type="EMBL" id="GAA3041932.1"/>
    </source>
</evidence>
<feature type="transmembrane region" description="Helical" evidence="1">
    <location>
        <begin position="202"/>
        <end position="219"/>
    </location>
</feature>
<name>A0ABP6LFC9_9ACTN</name>
<keyword evidence="1" id="KW-1133">Transmembrane helix</keyword>
<keyword evidence="1" id="KW-0812">Transmembrane</keyword>
<dbReference type="InterPro" id="IPR047928">
    <property type="entry name" value="Perm_prefix_1"/>
</dbReference>
<comment type="caution">
    <text evidence="2">The sequence shown here is derived from an EMBL/GenBank/DDBJ whole genome shotgun (WGS) entry which is preliminary data.</text>
</comment>
<sequence>MAGAGVIDDYVTGLDRALRGPRSLRLDMLAEARDSLLDAAEAMEDAGLEREAAEHAAVEEFGPIREIAPDYQERLSVVAGRRLATMLFIGVPLTTIMWSMIWAVFPSTEPVYESAPGWFVPVARAVDILQLFIGLVGGAALLALGRGLRRIGRPRPVIRFLALFVWGAFPVIIVMCGALLVSRGPQGPFGFGDYPPGQVASLVSYVAWLAQLYGAARCLSTTRHVPAAPAVAACRA</sequence>
<dbReference type="Proteomes" id="UP001499930">
    <property type="component" value="Unassembled WGS sequence"/>
</dbReference>
<feature type="transmembrane region" description="Helical" evidence="1">
    <location>
        <begin position="83"/>
        <end position="105"/>
    </location>
</feature>
<dbReference type="Pfam" id="PF22564">
    <property type="entry name" value="HAAS"/>
    <property type="match status" value="1"/>
</dbReference>
<organism evidence="2 3">
    <name type="scientific">Streptosporangium longisporum</name>
    <dbReference type="NCBI Taxonomy" id="46187"/>
    <lineage>
        <taxon>Bacteria</taxon>
        <taxon>Bacillati</taxon>
        <taxon>Actinomycetota</taxon>
        <taxon>Actinomycetes</taxon>
        <taxon>Streptosporangiales</taxon>
        <taxon>Streptosporangiaceae</taxon>
        <taxon>Streptosporangium</taxon>
    </lineage>
</organism>
<feature type="transmembrane region" description="Helical" evidence="1">
    <location>
        <begin position="157"/>
        <end position="182"/>
    </location>
</feature>
<evidence type="ECO:0000313" key="3">
    <source>
        <dbReference type="Proteomes" id="UP001499930"/>
    </source>
</evidence>
<protein>
    <submittedName>
        <fullName evidence="2">Uncharacterized protein</fullName>
    </submittedName>
</protein>
<dbReference type="EMBL" id="BAAAWD010000032">
    <property type="protein sequence ID" value="GAA3041932.1"/>
    <property type="molecule type" value="Genomic_DNA"/>
</dbReference>
<accession>A0ABP6LFC9</accession>